<evidence type="ECO:0000313" key="3">
    <source>
        <dbReference type="Proteomes" id="UP000076532"/>
    </source>
</evidence>
<dbReference type="EMBL" id="KV417575">
    <property type="protein sequence ID" value="KZP18116.1"/>
    <property type="molecule type" value="Genomic_DNA"/>
</dbReference>
<gene>
    <name evidence="2" type="ORF">FIBSPDRAFT_956494</name>
</gene>
<reference evidence="2 3" key="1">
    <citation type="journal article" date="2016" name="Mol. Biol. Evol.">
        <title>Comparative Genomics of Early-Diverging Mushroom-Forming Fungi Provides Insights into the Origins of Lignocellulose Decay Capabilities.</title>
        <authorList>
            <person name="Nagy L.G."/>
            <person name="Riley R."/>
            <person name="Tritt A."/>
            <person name="Adam C."/>
            <person name="Daum C."/>
            <person name="Floudas D."/>
            <person name="Sun H."/>
            <person name="Yadav J.S."/>
            <person name="Pangilinan J."/>
            <person name="Larsson K.H."/>
            <person name="Matsuura K."/>
            <person name="Barry K."/>
            <person name="Labutti K."/>
            <person name="Kuo R."/>
            <person name="Ohm R.A."/>
            <person name="Bhattacharya S.S."/>
            <person name="Shirouzu T."/>
            <person name="Yoshinaga Y."/>
            <person name="Martin F.M."/>
            <person name="Grigoriev I.V."/>
            <person name="Hibbett D.S."/>
        </authorList>
    </citation>
    <scope>NUCLEOTIDE SEQUENCE [LARGE SCALE GENOMIC DNA]</scope>
    <source>
        <strain evidence="2 3">CBS 109695</strain>
    </source>
</reference>
<proteinExistence type="predicted"/>
<name>A0A166GSD2_9AGAM</name>
<sequence>MSSAAPSAARALAPRPRRLPVPPRETPRALLTGVQYDCQHVPRAFARRSHTYACRSHARARQPPRTLASSTSTSAIPTRIPSPHARASAPTLAQPAHTHAQPSHARASPHARPPALSHARQPPHPASLPSTPARPHARVKLPHPRAAIAPAHRASTTSTPTQPLIGTNGCVADARSYSRVAPRTSSRAATRTQVHASLNSRTSPRTCAQITQAPTSLTAVPVPRSRGPCASATPAHHRPRPAANNIRAANEPPARGAPPLPDPRKRPRCQRALSCNPAHADNARRPARG</sequence>
<dbReference type="Proteomes" id="UP000076532">
    <property type="component" value="Unassembled WGS sequence"/>
</dbReference>
<feature type="region of interest" description="Disordered" evidence="1">
    <location>
        <begin position="1"/>
        <end position="28"/>
    </location>
</feature>
<dbReference type="AlphaFoldDB" id="A0A166GSD2"/>
<evidence type="ECO:0000313" key="2">
    <source>
        <dbReference type="EMBL" id="KZP18116.1"/>
    </source>
</evidence>
<feature type="compositionally biased region" description="Polar residues" evidence="1">
    <location>
        <begin position="183"/>
        <end position="204"/>
    </location>
</feature>
<feature type="region of interest" description="Disordered" evidence="1">
    <location>
        <begin position="149"/>
        <end position="204"/>
    </location>
</feature>
<feature type="compositionally biased region" description="Polar residues" evidence="1">
    <location>
        <begin position="155"/>
        <end position="165"/>
    </location>
</feature>
<evidence type="ECO:0000256" key="1">
    <source>
        <dbReference type="SAM" id="MobiDB-lite"/>
    </source>
</evidence>
<feature type="compositionally biased region" description="Low complexity" evidence="1">
    <location>
        <begin position="102"/>
        <end position="120"/>
    </location>
</feature>
<feature type="compositionally biased region" description="Low complexity" evidence="1">
    <location>
        <begin position="241"/>
        <end position="254"/>
    </location>
</feature>
<keyword evidence="3" id="KW-1185">Reference proteome</keyword>
<feature type="region of interest" description="Disordered" evidence="1">
    <location>
        <begin position="55"/>
        <end position="137"/>
    </location>
</feature>
<feature type="compositionally biased region" description="Low complexity" evidence="1">
    <location>
        <begin position="1"/>
        <end position="14"/>
    </location>
</feature>
<feature type="compositionally biased region" description="Polar residues" evidence="1">
    <location>
        <begin position="67"/>
        <end position="76"/>
    </location>
</feature>
<feature type="region of interest" description="Disordered" evidence="1">
    <location>
        <begin position="219"/>
        <end position="289"/>
    </location>
</feature>
<accession>A0A166GSD2</accession>
<protein>
    <submittedName>
        <fullName evidence="2">Uncharacterized protein</fullName>
    </submittedName>
</protein>
<organism evidence="2 3">
    <name type="scientific">Athelia psychrophila</name>
    <dbReference type="NCBI Taxonomy" id="1759441"/>
    <lineage>
        <taxon>Eukaryota</taxon>
        <taxon>Fungi</taxon>
        <taxon>Dikarya</taxon>
        <taxon>Basidiomycota</taxon>
        <taxon>Agaricomycotina</taxon>
        <taxon>Agaricomycetes</taxon>
        <taxon>Agaricomycetidae</taxon>
        <taxon>Atheliales</taxon>
        <taxon>Atheliaceae</taxon>
        <taxon>Athelia</taxon>
    </lineage>
</organism>